<keyword evidence="6 7" id="KW-0472">Membrane</keyword>
<evidence type="ECO:0000256" key="2">
    <source>
        <dbReference type="ARBA" id="ARBA00022448"/>
    </source>
</evidence>
<feature type="transmembrane region" description="Helical" evidence="7">
    <location>
        <begin position="361"/>
        <end position="378"/>
    </location>
</feature>
<dbReference type="Gene3D" id="1.20.1720.10">
    <property type="entry name" value="Multidrug resistance protein D"/>
    <property type="match status" value="1"/>
</dbReference>
<keyword evidence="3" id="KW-1003">Cell membrane</keyword>
<dbReference type="PRINTS" id="PR01036">
    <property type="entry name" value="TCRTETB"/>
</dbReference>
<evidence type="ECO:0000313" key="10">
    <source>
        <dbReference type="Proteomes" id="UP001566331"/>
    </source>
</evidence>
<evidence type="ECO:0000256" key="7">
    <source>
        <dbReference type="SAM" id="Phobius"/>
    </source>
</evidence>
<evidence type="ECO:0000256" key="1">
    <source>
        <dbReference type="ARBA" id="ARBA00004651"/>
    </source>
</evidence>
<feature type="transmembrane region" description="Helical" evidence="7">
    <location>
        <begin position="86"/>
        <end position="105"/>
    </location>
</feature>
<feature type="transmembrane region" description="Helical" evidence="7">
    <location>
        <begin position="174"/>
        <end position="198"/>
    </location>
</feature>
<keyword evidence="5 7" id="KW-1133">Transmembrane helix</keyword>
<comment type="caution">
    <text evidence="9">The sequence shown here is derived from an EMBL/GenBank/DDBJ whole genome shotgun (WGS) entry which is preliminary data.</text>
</comment>
<proteinExistence type="predicted"/>
<gene>
    <name evidence="9" type="ORF">AB6713_20085</name>
</gene>
<dbReference type="InterPro" id="IPR004638">
    <property type="entry name" value="EmrB-like"/>
</dbReference>
<feature type="transmembrane region" description="Helical" evidence="7">
    <location>
        <begin position="235"/>
        <end position="255"/>
    </location>
</feature>
<reference evidence="9 10" key="1">
    <citation type="submission" date="2024-07" db="EMBL/GenBank/DDBJ databases">
        <title>Luteimonas salilacus sp. nov., isolated from the shore soil of Salt Lake in Tibet of China.</title>
        <authorList>
            <person name="Zhang X."/>
            <person name="Li A."/>
        </authorList>
    </citation>
    <scope>NUCLEOTIDE SEQUENCE [LARGE SCALE GENOMIC DNA]</scope>
    <source>
        <strain evidence="9 10">B3-2-R+30</strain>
    </source>
</reference>
<dbReference type="EMBL" id="JBFWIC010000058">
    <property type="protein sequence ID" value="MEZ0476880.1"/>
    <property type="molecule type" value="Genomic_DNA"/>
</dbReference>
<feature type="transmembrane region" description="Helical" evidence="7">
    <location>
        <begin position="275"/>
        <end position="296"/>
    </location>
</feature>
<keyword evidence="10" id="KW-1185">Reference proteome</keyword>
<sequence length="459" mass="46679">MSPRPSRRPPPPIPGRIWKIAAVTGAGAFMAMLDATLANLALESIRADTDSTLPVVQWVATGYLIAMAVSLPASGWLGGRYGYGRVWAAALAAFILASALCALAPGPLSLIGARLLQGLAAGLMIPAGQAVIGSTAGRDQLGRLFGVLGLVIGLGPAVGPAFGGLLLEMASWRWLFWINVPIGIAALVAARGLVPAGATSIDRQLDRRGLALLGIGLPVLLFGATEIGASGVMALPLLTIIVGTVLAATFVFTALGARHPLVNLRLLQRGTFASATAITGLTGANMFAGLLLLPLYFQLVENRDITEAGWLLLAMGLGSAVALYIGGRITDRYGAGPVTLIGAGLLILTTIPFLIPGPLSLSSLVTILVARGAGLAFAQMPATTAAYASVTPDQIGDAVTLVNIVQRVGGAVGAAGVVVVLAQTGGSSAPVAYLWAFSALAALSVLTLVFAASLRQHGR</sequence>
<evidence type="ECO:0000256" key="5">
    <source>
        <dbReference type="ARBA" id="ARBA00022989"/>
    </source>
</evidence>
<dbReference type="InterPro" id="IPR036259">
    <property type="entry name" value="MFS_trans_sf"/>
</dbReference>
<feature type="transmembrane region" description="Helical" evidence="7">
    <location>
        <begin position="398"/>
        <end position="421"/>
    </location>
</feature>
<comment type="subcellular location">
    <subcellularLocation>
        <location evidence="1">Cell membrane</location>
        <topology evidence="1">Multi-pass membrane protein</topology>
    </subcellularLocation>
</comment>
<protein>
    <submittedName>
        <fullName evidence="9">DHA2 family efflux MFS transporter permease subunit</fullName>
    </submittedName>
</protein>
<accession>A0ABV4HVV1</accession>
<feature type="transmembrane region" description="Helical" evidence="7">
    <location>
        <begin position="111"/>
        <end position="132"/>
    </location>
</feature>
<dbReference type="PANTHER" id="PTHR42718">
    <property type="entry name" value="MAJOR FACILITATOR SUPERFAMILY MULTIDRUG TRANSPORTER MFSC"/>
    <property type="match status" value="1"/>
</dbReference>
<feature type="transmembrane region" description="Helical" evidence="7">
    <location>
        <begin position="210"/>
        <end position="229"/>
    </location>
</feature>
<feature type="transmembrane region" description="Helical" evidence="7">
    <location>
        <begin position="333"/>
        <end position="355"/>
    </location>
</feature>
<dbReference type="Proteomes" id="UP001566331">
    <property type="component" value="Unassembled WGS sequence"/>
</dbReference>
<dbReference type="SUPFAM" id="SSF103473">
    <property type="entry name" value="MFS general substrate transporter"/>
    <property type="match status" value="1"/>
</dbReference>
<evidence type="ECO:0000259" key="8">
    <source>
        <dbReference type="PROSITE" id="PS50850"/>
    </source>
</evidence>
<dbReference type="PANTHER" id="PTHR42718:SF46">
    <property type="entry name" value="BLR6921 PROTEIN"/>
    <property type="match status" value="1"/>
</dbReference>
<evidence type="ECO:0000256" key="4">
    <source>
        <dbReference type="ARBA" id="ARBA00022692"/>
    </source>
</evidence>
<feature type="domain" description="Major facilitator superfamily (MFS) profile" evidence="8">
    <location>
        <begin position="20"/>
        <end position="459"/>
    </location>
</feature>
<feature type="transmembrane region" description="Helical" evidence="7">
    <location>
        <begin position="308"/>
        <end position="326"/>
    </location>
</feature>
<organism evidence="9 10">
    <name type="scientific">Luteimonas salinilitoris</name>
    <dbReference type="NCBI Taxonomy" id="3237697"/>
    <lineage>
        <taxon>Bacteria</taxon>
        <taxon>Pseudomonadati</taxon>
        <taxon>Pseudomonadota</taxon>
        <taxon>Gammaproteobacteria</taxon>
        <taxon>Lysobacterales</taxon>
        <taxon>Lysobacteraceae</taxon>
        <taxon>Luteimonas</taxon>
    </lineage>
</organism>
<keyword evidence="2" id="KW-0813">Transport</keyword>
<keyword evidence="4 7" id="KW-0812">Transmembrane</keyword>
<evidence type="ECO:0000313" key="9">
    <source>
        <dbReference type="EMBL" id="MEZ0476880.1"/>
    </source>
</evidence>
<name>A0ABV4HVV1_9GAMM</name>
<evidence type="ECO:0000256" key="6">
    <source>
        <dbReference type="ARBA" id="ARBA00023136"/>
    </source>
</evidence>
<dbReference type="Pfam" id="PF07690">
    <property type="entry name" value="MFS_1"/>
    <property type="match status" value="1"/>
</dbReference>
<dbReference type="NCBIfam" id="TIGR00711">
    <property type="entry name" value="efflux_EmrB"/>
    <property type="match status" value="1"/>
</dbReference>
<feature type="transmembrane region" description="Helical" evidence="7">
    <location>
        <begin position="20"/>
        <end position="38"/>
    </location>
</feature>
<dbReference type="InterPro" id="IPR011701">
    <property type="entry name" value="MFS"/>
</dbReference>
<evidence type="ECO:0000256" key="3">
    <source>
        <dbReference type="ARBA" id="ARBA00022475"/>
    </source>
</evidence>
<feature type="transmembrane region" description="Helical" evidence="7">
    <location>
        <begin position="433"/>
        <end position="454"/>
    </location>
</feature>
<feature type="transmembrane region" description="Helical" evidence="7">
    <location>
        <begin position="144"/>
        <end position="162"/>
    </location>
</feature>
<dbReference type="Gene3D" id="1.20.1250.20">
    <property type="entry name" value="MFS general substrate transporter like domains"/>
    <property type="match status" value="1"/>
</dbReference>
<feature type="transmembrane region" description="Helical" evidence="7">
    <location>
        <begin position="58"/>
        <end position="79"/>
    </location>
</feature>
<dbReference type="InterPro" id="IPR020846">
    <property type="entry name" value="MFS_dom"/>
</dbReference>
<dbReference type="PROSITE" id="PS50850">
    <property type="entry name" value="MFS"/>
    <property type="match status" value="1"/>
</dbReference>
<dbReference type="RefSeq" id="WP_370565885.1">
    <property type="nucleotide sequence ID" value="NZ_JBFWIB010000034.1"/>
</dbReference>